<comment type="caution">
    <text evidence="1">The sequence shown here is derived from an EMBL/GenBank/DDBJ whole genome shotgun (WGS) entry which is preliminary data.</text>
</comment>
<accession>A0ABR2H318</accession>
<evidence type="ECO:0000313" key="1">
    <source>
        <dbReference type="EMBL" id="KAK8840243.1"/>
    </source>
</evidence>
<dbReference type="InterPro" id="IPR026906">
    <property type="entry name" value="LRR_5"/>
</dbReference>
<name>A0ABR2H318_9EUKA</name>
<keyword evidence="2" id="KW-1185">Reference proteome</keyword>
<dbReference type="EMBL" id="JAPFFF010000048">
    <property type="protein sequence ID" value="KAK8840243.1"/>
    <property type="molecule type" value="Genomic_DNA"/>
</dbReference>
<gene>
    <name evidence="1" type="ORF">M9Y10_031188</name>
</gene>
<dbReference type="InterPro" id="IPR032675">
    <property type="entry name" value="LRR_dom_sf"/>
</dbReference>
<dbReference type="InterPro" id="IPR036770">
    <property type="entry name" value="Ankyrin_rpt-contain_sf"/>
</dbReference>
<dbReference type="Proteomes" id="UP001470230">
    <property type="component" value="Unassembled WGS sequence"/>
</dbReference>
<organism evidence="1 2">
    <name type="scientific">Tritrichomonas musculus</name>
    <dbReference type="NCBI Taxonomy" id="1915356"/>
    <lineage>
        <taxon>Eukaryota</taxon>
        <taxon>Metamonada</taxon>
        <taxon>Parabasalia</taxon>
        <taxon>Tritrichomonadida</taxon>
        <taxon>Tritrichomonadidae</taxon>
        <taxon>Tritrichomonas</taxon>
    </lineage>
</organism>
<reference evidence="1 2" key="1">
    <citation type="submission" date="2024-04" db="EMBL/GenBank/DDBJ databases">
        <title>Tritrichomonas musculus Genome.</title>
        <authorList>
            <person name="Alves-Ferreira E."/>
            <person name="Grigg M."/>
            <person name="Lorenzi H."/>
            <person name="Galac M."/>
        </authorList>
    </citation>
    <scope>NUCLEOTIDE SEQUENCE [LARGE SCALE GENOMIC DNA]</scope>
    <source>
        <strain evidence="1 2">EAF2021</strain>
    </source>
</reference>
<proteinExistence type="predicted"/>
<dbReference type="InterPro" id="IPR053139">
    <property type="entry name" value="Surface_bspA-like"/>
</dbReference>
<evidence type="ECO:0000313" key="2">
    <source>
        <dbReference type="Proteomes" id="UP001470230"/>
    </source>
</evidence>
<dbReference type="SUPFAM" id="SSF52058">
    <property type="entry name" value="L domain-like"/>
    <property type="match status" value="2"/>
</dbReference>
<sequence length="703" mass="81824">MTAIHEYINCMNNIYNDLLSFIDDEENNKKVLQELKFCERKEDIKLILYIIQYISKNHRRLPNFFSKIEKILSFFDEIIKHHFRNIDIFQIFDDNNRILLYFLNKKIIIINESIFEWKKNKNWNKFSAFIEYFYPETKNYLTKFENDIFENAYSENSRNFDEYRLIGENHSYICKLIREDLVEDFIMYVNQTNISLSSYVPQSIFETNSYLLSQKDVQLIEYAAFFGSIQIFVFLKMRGVKLTPAIWPYAIHGRNADLIHILEDSKVAPNDHSYLSIYKESVKCHHNEIANYIDNIYLSDEIKFLAKKDIQSYGFHYYNFEFIPNELNRSDLFYLIKYDYIALTKIVMDDQNIDLNSKINDMTLKRIAAMRNNFDLFNYFFSLEISDIKNEEFNKMKKLTEINVPSNVKSIGYKAFAECPRLAKITLPSTLVKIGHEAFYNCESLTEIEIPSLITSIPYLSFSRCSSLTNISLPHSLKSIKESAFSGCSSLKQISIPSSVCEIKSLAFHDCSSLTEISIPPQVKSIENATFSRCSSLEKITIPNSVTKIGNLAFASCESLKIVHIPLLVTEIGYKAFSNCFSLESITMTNSVTKIGASAFFKCESLKQFIFPLFVKSIEKYTFYKCPSLCHVSISSSVTKIDEKAFYGCSSLSKILIPYTVKTIDEYAFENCSPLLLILKENIFKNDHYNRSGREFFNKNSLF</sequence>
<protein>
    <submittedName>
        <fullName evidence="1">Uncharacterized protein</fullName>
    </submittedName>
</protein>
<dbReference type="Pfam" id="PF13306">
    <property type="entry name" value="LRR_5"/>
    <property type="match status" value="1"/>
</dbReference>
<dbReference type="SUPFAM" id="SSF48403">
    <property type="entry name" value="Ankyrin repeat"/>
    <property type="match status" value="1"/>
</dbReference>
<dbReference type="PANTHER" id="PTHR45661:SF3">
    <property type="entry name" value="IG-LIKE DOMAIN-CONTAINING PROTEIN"/>
    <property type="match status" value="1"/>
</dbReference>
<dbReference type="Gene3D" id="3.80.10.10">
    <property type="entry name" value="Ribonuclease Inhibitor"/>
    <property type="match status" value="3"/>
</dbReference>
<dbReference type="PANTHER" id="PTHR45661">
    <property type="entry name" value="SURFACE ANTIGEN"/>
    <property type="match status" value="1"/>
</dbReference>